<sequence length="230" mass="25518">MTVPKEPLSPCQQTLQRLMQRAKIPSQRALATRAEVSRWQVRQLHQGNLDTMRVSVLKQLATALDCSLMELLEAFNQLPSGSSDSAPDDTPDSAPENMQEAALRQEYTRLQQRLEQQAQELQHQFQSEALGVIESWLTYWPTAAKAATDVDGFDAKKLLPLVKPVERLVAHWGVTAIGTVGEELCYAPQHHQLARGMANPGDPVRISHVGYRHGDNLLQRAKVVPVGVGC</sequence>
<evidence type="ECO:0000313" key="2">
    <source>
        <dbReference type="EMBL" id="MBE9066223.1"/>
    </source>
</evidence>
<organism evidence="2 3">
    <name type="scientific">Leptolyngbya cf. ectocarpi LEGE 11479</name>
    <dbReference type="NCBI Taxonomy" id="1828722"/>
    <lineage>
        <taxon>Bacteria</taxon>
        <taxon>Bacillati</taxon>
        <taxon>Cyanobacteriota</taxon>
        <taxon>Cyanophyceae</taxon>
        <taxon>Leptolyngbyales</taxon>
        <taxon>Leptolyngbyaceae</taxon>
        <taxon>Leptolyngbya group</taxon>
        <taxon>Leptolyngbya</taxon>
    </lineage>
</organism>
<dbReference type="CDD" id="cd00093">
    <property type="entry name" value="HTH_XRE"/>
    <property type="match status" value="1"/>
</dbReference>
<accession>A0A928ZR71</accession>
<dbReference type="RefSeq" id="WP_193991828.1">
    <property type="nucleotide sequence ID" value="NZ_JADEXP010000033.1"/>
</dbReference>
<dbReference type="EMBL" id="JADEXP010000033">
    <property type="protein sequence ID" value="MBE9066223.1"/>
    <property type="molecule type" value="Genomic_DNA"/>
</dbReference>
<name>A0A928ZR71_LEPEC</name>
<dbReference type="InterPro" id="IPR010982">
    <property type="entry name" value="Lambda_DNA-bd_dom_sf"/>
</dbReference>
<gene>
    <name evidence="2" type="ORF">IQ260_06115</name>
</gene>
<feature type="domain" description="HTH cro/C1-type" evidence="1">
    <location>
        <begin position="14"/>
        <end position="71"/>
    </location>
</feature>
<comment type="caution">
    <text evidence="2">The sequence shown here is derived from an EMBL/GenBank/DDBJ whole genome shotgun (WGS) entry which is preliminary data.</text>
</comment>
<dbReference type="SMART" id="SM00530">
    <property type="entry name" value="HTH_XRE"/>
    <property type="match status" value="1"/>
</dbReference>
<evidence type="ECO:0000259" key="1">
    <source>
        <dbReference type="SMART" id="SM00530"/>
    </source>
</evidence>
<reference evidence="2" key="1">
    <citation type="submission" date="2020-10" db="EMBL/GenBank/DDBJ databases">
        <authorList>
            <person name="Castelo-Branco R."/>
            <person name="Eusebio N."/>
            <person name="Adriana R."/>
            <person name="Vieira A."/>
            <person name="Brugerolle De Fraissinette N."/>
            <person name="Rezende De Castro R."/>
            <person name="Schneider M.P."/>
            <person name="Vasconcelos V."/>
            <person name="Leao P.N."/>
        </authorList>
    </citation>
    <scope>NUCLEOTIDE SEQUENCE</scope>
    <source>
        <strain evidence="2">LEGE 11479</strain>
    </source>
</reference>
<dbReference type="GO" id="GO:0003677">
    <property type="term" value="F:DNA binding"/>
    <property type="evidence" value="ECO:0007669"/>
    <property type="project" value="InterPro"/>
</dbReference>
<dbReference type="Gene3D" id="1.10.260.40">
    <property type="entry name" value="lambda repressor-like DNA-binding domains"/>
    <property type="match status" value="1"/>
</dbReference>
<dbReference type="AlphaFoldDB" id="A0A928ZR71"/>
<keyword evidence="3" id="KW-1185">Reference proteome</keyword>
<dbReference type="Pfam" id="PF13443">
    <property type="entry name" value="HTH_26"/>
    <property type="match status" value="1"/>
</dbReference>
<evidence type="ECO:0000313" key="3">
    <source>
        <dbReference type="Proteomes" id="UP000615026"/>
    </source>
</evidence>
<dbReference type="SUPFAM" id="SSF47413">
    <property type="entry name" value="lambda repressor-like DNA-binding domains"/>
    <property type="match status" value="1"/>
</dbReference>
<protein>
    <submittedName>
        <fullName evidence="2">Helix-turn-helix transcriptional regulator</fullName>
    </submittedName>
</protein>
<dbReference type="InterPro" id="IPR001387">
    <property type="entry name" value="Cro/C1-type_HTH"/>
</dbReference>
<proteinExistence type="predicted"/>
<dbReference type="Proteomes" id="UP000615026">
    <property type="component" value="Unassembled WGS sequence"/>
</dbReference>